<evidence type="ECO:0000256" key="1">
    <source>
        <dbReference type="SAM" id="MobiDB-lite"/>
    </source>
</evidence>
<name>A0A834HZD2_RHYFE</name>
<dbReference type="OrthoDB" id="6747958at2759"/>
<reference evidence="2" key="1">
    <citation type="submission" date="2020-08" db="EMBL/GenBank/DDBJ databases">
        <title>Genome sequencing and assembly of the red palm weevil Rhynchophorus ferrugineus.</title>
        <authorList>
            <person name="Dias G.B."/>
            <person name="Bergman C.M."/>
            <person name="Manee M."/>
        </authorList>
    </citation>
    <scope>NUCLEOTIDE SEQUENCE</scope>
    <source>
        <strain evidence="2">AA-2017</strain>
        <tissue evidence="2">Whole larva</tissue>
    </source>
</reference>
<keyword evidence="3" id="KW-1185">Reference proteome</keyword>
<dbReference type="Proteomes" id="UP000625711">
    <property type="component" value="Unassembled WGS sequence"/>
</dbReference>
<gene>
    <name evidence="2" type="ORF">GWI33_015400</name>
</gene>
<comment type="caution">
    <text evidence="2">The sequence shown here is derived from an EMBL/GenBank/DDBJ whole genome shotgun (WGS) entry which is preliminary data.</text>
</comment>
<dbReference type="Gene3D" id="1.25.40.20">
    <property type="entry name" value="Ankyrin repeat-containing domain"/>
    <property type="match status" value="1"/>
</dbReference>
<feature type="compositionally biased region" description="Polar residues" evidence="1">
    <location>
        <begin position="145"/>
        <end position="159"/>
    </location>
</feature>
<accession>A0A834HZD2</accession>
<dbReference type="InterPro" id="IPR036770">
    <property type="entry name" value="Ankyrin_rpt-contain_sf"/>
</dbReference>
<dbReference type="AlphaFoldDB" id="A0A834HZD2"/>
<protein>
    <submittedName>
        <fullName evidence="2">Uncharacterized protein</fullName>
    </submittedName>
</protein>
<evidence type="ECO:0000313" key="2">
    <source>
        <dbReference type="EMBL" id="KAF7271757.1"/>
    </source>
</evidence>
<dbReference type="SUPFAM" id="SSF48403">
    <property type="entry name" value="Ankyrin repeat"/>
    <property type="match status" value="1"/>
</dbReference>
<proteinExistence type="predicted"/>
<sequence>MTESGNSGSSTTDSDSEDDTNIELVSLFSALHVNNYTNAKEIINRNRSLINSNLNGSFPLHEAIKQRIKCKDDVKEANRNFIEDLLNMGADQNVTNLKGETALTIVKKQLRKKANSSEWQAIEILLQTDIPTSSRGMPKNPSLMDISSSAPVEPSTTLSVKRRADSESDIDIKRTKSTETYAVSGLKTSLHGTIYQLQLLMLWAHRGIEHFFDFDLATEMNQAEKFDDVVVKYRKFHDDKWTWRFLQAKHKDDPGRDRITINSLLTETDGPFSLQKYFLSYCMICNNSMFKEAELAEFDLCTNTELNLTEILTCEAERNLSPTAKNYNNLVGLWKDLLNEENCDDDALLFFHGVGSKKYKFKPQAAVEFQKLIERLFFTEDFQTQILKDKQTLKNKIIKS</sequence>
<feature type="region of interest" description="Disordered" evidence="1">
    <location>
        <begin position="142"/>
        <end position="164"/>
    </location>
</feature>
<organism evidence="2 3">
    <name type="scientific">Rhynchophorus ferrugineus</name>
    <name type="common">Red palm weevil</name>
    <name type="synonym">Curculio ferrugineus</name>
    <dbReference type="NCBI Taxonomy" id="354439"/>
    <lineage>
        <taxon>Eukaryota</taxon>
        <taxon>Metazoa</taxon>
        <taxon>Ecdysozoa</taxon>
        <taxon>Arthropoda</taxon>
        <taxon>Hexapoda</taxon>
        <taxon>Insecta</taxon>
        <taxon>Pterygota</taxon>
        <taxon>Neoptera</taxon>
        <taxon>Endopterygota</taxon>
        <taxon>Coleoptera</taxon>
        <taxon>Polyphaga</taxon>
        <taxon>Cucujiformia</taxon>
        <taxon>Curculionidae</taxon>
        <taxon>Dryophthorinae</taxon>
        <taxon>Rhynchophorus</taxon>
    </lineage>
</organism>
<evidence type="ECO:0000313" key="3">
    <source>
        <dbReference type="Proteomes" id="UP000625711"/>
    </source>
</evidence>
<dbReference type="EMBL" id="JAACXV010013902">
    <property type="protein sequence ID" value="KAF7271757.1"/>
    <property type="molecule type" value="Genomic_DNA"/>
</dbReference>